<evidence type="ECO:0000313" key="2">
    <source>
        <dbReference type="EMBL" id="AOW00407.1"/>
    </source>
</evidence>
<dbReference type="VEuPathDB" id="FungiDB:YALI1_C10591t"/>
<accession>F2Z680</accession>
<feature type="region of interest" description="Disordered" evidence="1">
    <location>
        <begin position="555"/>
        <end position="614"/>
    </location>
</feature>
<reference evidence="19" key="1">
    <citation type="journal article" date="2002" name="Mol. Biol. Evol.">
        <title>Ylli, a non-LTR retrotransposon L1 family in the dimorphic yeast Yarrowia lipolytica.</title>
        <authorList>
            <person name="Casaregola S."/>
            <person name="Neuveglise C."/>
            <person name="Bon E."/>
            <person name="Gaillardin C."/>
        </authorList>
    </citation>
    <scope>NUCLEOTIDE SEQUENCE</scope>
    <source>
        <strain evidence="19">W29</strain>
    </source>
</reference>
<feature type="compositionally biased region" description="Polar residues" evidence="1">
    <location>
        <begin position="494"/>
        <end position="511"/>
    </location>
</feature>
<evidence type="ECO:0000256" key="1">
    <source>
        <dbReference type="SAM" id="MobiDB-lite"/>
    </source>
</evidence>
<feature type="region of interest" description="Disordered" evidence="1">
    <location>
        <begin position="1"/>
        <end position="71"/>
    </location>
</feature>
<feature type="compositionally biased region" description="Basic and acidic residues" evidence="1">
    <location>
        <begin position="40"/>
        <end position="68"/>
    </location>
</feature>
<feature type="compositionally biased region" description="Acidic residues" evidence="1">
    <location>
        <begin position="517"/>
        <end position="529"/>
    </location>
</feature>
<dbReference type="EMBL" id="CP017555">
    <property type="protein sequence ID" value="AOW02285.1"/>
    <property type="molecule type" value="Genomic_DNA"/>
</dbReference>
<dbReference type="EMBL" id="CP017555">
    <property type="protein sequence ID" value="AOW02661.1"/>
    <property type="molecule type" value="Genomic_DNA"/>
</dbReference>
<dbReference type="Proteomes" id="UP000182444">
    <property type="component" value="Chromosome 1F"/>
</dbReference>
<evidence type="ECO:0000313" key="10">
    <source>
        <dbReference type="EMBL" id="AOW02925.1"/>
    </source>
</evidence>
<evidence type="ECO:0000313" key="6">
    <source>
        <dbReference type="EMBL" id="AOW02501.1"/>
    </source>
</evidence>
<dbReference type="EMBL" id="CP017556">
    <property type="protein sequence ID" value="AOW03647.1"/>
    <property type="molecule type" value="Genomic_DNA"/>
</dbReference>
<evidence type="ECO:0000313" key="16">
    <source>
        <dbReference type="EMBL" id="AOW04286.1"/>
    </source>
</evidence>
<sequence>METAQAQASAGNSLGAPNPPPPDLSRGDGATSTETPNQTDIEKIQKNDKNDENNKKNDKNDKNDKKNDNNITLNAWKSKAEVKALLTSNPSTLKFNLNKERISEPLAAPNGRHTSGRFNVSYVASKENFFRRALDRSATPDWNLPISMFLEHLDNAAEVDEKDTISVLEGVIEKFDEIKGQVGLAEFDLSRHNLDIVPHLIDQINLEQDPEDCYQVGNGWHYLTSDALTDPHEQRMAVILETVSLIVEANTQDYRIMRKGSANPAGRRVLYYFNLPSYMKMERQTEDAFKIHLNAILNQFDVDIDQAIPGSSLLSGTLLMTSANHQNISGPVIAVRALLGSTLPQTIPDFFVNLDPTKARLTGSKLIKMHFANGDNICVKCKSTKHIREACPEKDMVTPKIFRTRAHQGTLPQRGKALASIHAPSTVEPPVQTRKFHHTPATHQWETVGTKSPRHRRTRDTSPQPTGQKPLRSYYNFEVLSDKTGEDTPEETEQTNQLPSTNQQHGTQNLPINIPASEEDTVPDDQETEQADVSMNGFDTQPDALAHPEVAPDVTQFLPPATPLNTEATNNGLPHDHTSPNTTNQTQPPPGSIHEGRPRGGHTTSSFSGEPSHTTLGKKHIAVFQTASSEVPVQILNPDRSENRLCWLPSQEVAKFIDGRCPTFLSTCHFKVFHDGATLSSVDEIVEPPNSPPNPPRVTTLHEVDTMLRPGQNQ</sequence>
<dbReference type="EMBL" id="CP017556">
    <property type="protein sequence ID" value="AOW04286.1"/>
    <property type="molecule type" value="Genomic_DNA"/>
</dbReference>
<dbReference type="EMBL" id="CP017555">
    <property type="protein sequence ID" value="AOW02546.1"/>
    <property type="molecule type" value="Genomic_DNA"/>
</dbReference>
<dbReference type="EMBL" id="CP017557">
    <property type="protein sequence ID" value="AOW05231.1"/>
    <property type="molecule type" value="Genomic_DNA"/>
</dbReference>
<dbReference type="VEuPathDB" id="FungiDB:YALI1_D23866t"/>
<evidence type="ECO:0000313" key="18">
    <source>
        <dbReference type="EMBL" id="AOW06577.1"/>
    </source>
</evidence>
<evidence type="ECO:0000313" key="12">
    <source>
        <dbReference type="EMBL" id="AOW03114.1"/>
    </source>
</evidence>
<dbReference type="AlphaFoldDB" id="F2Z680"/>
<evidence type="ECO:0000313" key="7">
    <source>
        <dbReference type="EMBL" id="AOW02546.1"/>
    </source>
</evidence>
<evidence type="ECO:0000313" key="8">
    <source>
        <dbReference type="EMBL" id="AOW02661.1"/>
    </source>
</evidence>
<dbReference type="VEuPathDB" id="FungiDB:YALI1_C27308t"/>
<dbReference type="VEuPathDB" id="FungiDB:YALI1_C15284t"/>
<name>F2Z680_YARLL</name>
<dbReference type="Proteomes" id="UP000182444">
    <property type="component" value="Chromosome 1D"/>
</dbReference>
<dbReference type="EMBL" id="CP017553">
    <property type="protein sequence ID" value="AOW00407.1"/>
    <property type="molecule type" value="Genomic_DNA"/>
</dbReference>
<evidence type="ECO:0000313" key="20">
    <source>
        <dbReference type="Proteomes" id="UP000182444"/>
    </source>
</evidence>
<dbReference type="EMBL" id="CP017555">
    <property type="protein sequence ID" value="AOW02473.1"/>
    <property type="molecule type" value="Genomic_DNA"/>
</dbReference>
<feature type="compositionally biased region" description="Polar residues" evidence="1">
    <location>
        <begin position="602"/>
        <end position="614"/>
    </location>
</feature>
<dbReference type="EMBL" id="CP017555">
    <property type="protein sequence ID" value="AOW02501.1"/>
    <property type="molecule type" value="Genomic_DNA"/>
</dbReference>
<dbReference type="VEuPathDB" id="FungiDB:YALI1_E13150t"/>
<dbReference type="EMBL" id="AJ319752">
    <property type="protein sequence ID" value="CAC85649.2"/>
    <property type="molecule type" value="Genomic_DNA"/>
</dbReference>
<dbReference type="VEuPathDB" id="FungiDB:YALI1_A08341t"/>
<dbReference type="EMBL" id="CP017555">
    <property type="protein sequence ID" value="AOW03090.1"/>
    <property type="molecule type" value="Genomic_DNA"/>
</dbReference>
<evidence type="ECO:0000313" key="19">
    <source>
        <dbReference type="EMBL" id="CAC85649.2"/>
    </source>
</evidence>
<feature type="compositionally biased region" description="Polar residues" evidence="1">
    <location>
        <begin position="30"/>
        <end position="39"/>
    </location>
</feature>
<dbReference type="VEuPathDB" id="FungiDB:YALI1_C21880t"/>
<evidence type="ECO:0000313" key="3">
    <source>
        <dbReference type="EMBL" id="AOW00544.1"/>
    </source>
</evidence>
<dbReference type="VEuPathDB" id="FungiDB:YALI1_C26703t"/>
<dbReference type="EMBL" id="CP017558">
    <property type="protein sequence ID" value="AOW06577.1"/>
    <property type="molecule type" value="Genomic_DNA"/>
</dbReference>
<feature type="compositionally biased region" description="Polar residues" evidence="1">
    <location>
        <begin position="441"/>
        <end position="450"/>
    </location>
</feature>
<protein>
    <submittedName>
        <fullName evidence="19">Gag-like protein</fullName>
    </submittedName>
</protein>
<dbReference type="EMBL" id="CP017555">
    <property type="protein sequence ID" value="AOW03114.1"/>
    <property type="molecule type" value="Genomic_DNA"/>
</dbReference>
<dbReference type="GeneID" id="94582354"/>
<dbReference type="VEuPathDB" id="FungiDB:YALI1_A11966t"/>
<gene>
    <name evidence="2" type="ORF">YALI1_A08341t</name>
    <name evidence="3" type="ORF">YALI1_A11966t</name>
    <name evidence="4" type="ORF">YALI1_C04577t</name>
    <name evidence="5" type="ORF">YALI1_C09781t</name>
    <name evidence="6" type="ORF">YALI1_C10591t</name>
    <name evidence="7" type="ORF">YALI1_C12044t</name>
    <name evidence="8" type="ORF">YALI1_C15284t</name>
    <name evidence="9" type="ORF">YALI1_C20664t</name>
    <name evidence="10" type="ORF">YALI1_C21880t</name>
    <name evidence="11" type="ORF">YALI1_C26703t</name>
    <name evidence="12" type="ORF">YALI1_C27308t</name>
    <name evidence="13" type="ORF">YALI1_C27912t</name>
    <name evidence="14" type="ORF">YALI1_D02874t</name>
    <name evidence="15" type="ORF">YALI1_D07590t</name>
    <name evidence="16" type="ORF">YALI1_D23866t</name>
    <name evidence="17" type="ORF">YALI1_E13150t</name>
    <name evidence="18" type="ORF">YALI1_F04580t</name>
</gene>
<dbReference type="VEuPathDB" id="FungiDB:YALI1_C20664t"/>
<dbReference type="VEuPathDB" id="FungiDB:YALI1_D02874t"/>
<dbReference type="VEuPathDB" id="FungiDB:YALI1_C09781t"/>
<dbReference type="VEuPathDB" id="FungiDB:YALI1_F04580t"/>
<dbReference type="VEuPathDB" id="FungiDB:YALI1_D07590t"/>
<evidence type="ECO:0000313" key="11">
    <source>
        <dbReference type="EMBL" id="AOW03090.1"/>
    </source>
</evidence>
<reference evidence="2 20" key="2">
    <citation type="journal article" date="2016" name="PLoS ONE">
        <title>Sequence Assembly of Yarrowia lipolytica Strain W29/CLIB89 Shows Transposable Element Diversity.</title>
        <authorList>
            <person name="Magnan C."/>
            <person name="Yu J."/>
            <person name="Chang I."/>
            <person name="Jahn E."/>
            <person name="Kanomata Y."/>
            <person name="Wu J."/>
            <person name="Zeller M."/>
            <person name="Oakes M."/>
            <person name="Baldi P."/>
            <person name="Sandmeyer S."/>
        </authorList>
    </citation>
    <scope>NUCLEOTIDE SEQUENCE [LARGE SCALE GENOMIC DNA]</scope>
    <source>
        <strain evidence="2">CLIB89</strain>
        <strain evidence="20">CLIB89(W29)</strain>
    </source>
</reference>
<feature type="compositionally biased region" description="Polar residues" evidence="1">
    <location>
        <begin position="1"/>
        <end position="12"/>
    </location>
</feature>
<evidence type="ECO:0000313" key="9">
    <source>
        <dbReference type="EMBL" id="AOW02892.1"/>
    </source>
</evidence>
<dbReference type="VEuPathDB" id="FungiDB:YALI1_C12044t"/>
<evidence type="ECO:0000313" key="4">
    <source>
        <dbReference type="EMBL" id="AOW02285.1"/>
    </source>
</evidence>
<evidence type="ECO:0000313" key="5">
    <source>
        <dbReference type="EMBL" id="AOW02473.1"/>
    </source>
</evidence>
<dbReference type="Proteomes" id="UP000182444">
    <property type="component" value="Chromosome 1C"/>
</dbReference>
<organism evidence="19">
    <name type="scientific">Yarrowia lipolytica</name>
    <name type="common">Candida lipolytica</name>
    <dbReference type="NCBI Taxonomy" id="4952"/>
    <lineage>
        <taxon>Eukaryota</taxon>
        <taxon>Fungi</taxon>
        <taxon>Dikarya</taxon>
        <taxon>Ascomycota</taxon>
        <taxon>Saccharomycotina</taxon>
        <taxon>Dipodascomycetes</taxon>
        <taxon>Dipodascales</taxon>
        <taxon>Dipodascales incertae sedis</taxon>
        <taxon>Yarrowia</taxon>
    </lineage>
</organism>
<evidence type="ECO:0000313" key="13">
    <source>
        <dbReference type="EMBL" id="AOW03138.1"/>
    </source>
</evidence>
<dbReference type="VEuPathDB" id="FungiDB:YALI0_C03487g"/>
<evidence type="ECO:0000313" key="17">
    <source>
        <dbReference type="EMBL" id="AOW05231.1"/>
    </source>
</evidence>
<dbReference type="EMBL" id="CP017553">
    <property type="protein sequence ID" value="AOW00544.1"/>
    <property type="molecule type" value="Genomic_DNA"/>
</dbReference>
<dbReference type="EMBL" id="CP017555">
    <property type="protein sequence ID" value="AOW03138.1"/>
    <property type="molecule type" value="Genomic_DNA"/>
</dbReference>
<dbReference type="VEuPathDB" id="FungiDB:YALI1_C04577t"/>
<dbReference type="EMBL" id="CP017555">
    <property type="protein sequence ID" value="AOW02892.1"/>
    <property type="molecule type" value="Genomic_DNA"/>
</dbReference>
<dbReference type="Proteomes" id="UP000182444">
    <property type="component" value="Chromosome 1A"/>
</dbReference>
<proteinExistence type="predicted"/>
<dbReference type="EMBL" id="CP017556">
    <property type="protein sequence ID" value="AOW03479.1"/>
    <property type="molecule type" value="Genomic_DNA"/>
</dbReference>
<evidence type="ECO:0000313" key="14">
    <source>
        <dbReference type="EMBL" id="AOW03479.1"/>
    </source>
</evidence>
<feature type="compositionally biased region" description="Polar residues" evidence="1">
    <location>
        <begin position="563"/>
        <end position="572"/>
    </location>
</feature>
<dbReference type="EMBL" id="CP017555">
    <property type="protein sequence ID" value="AOW02925.1"/>
    <property type="molecule type" value="Genomic_DNA"/>
</dbReference>
<dbReference type="RefSeq" id="XP_068137795.1">
    <property type="nucleotide sequence ID" value="XM_068281694.1"/>
</dbReference>
<evidence type="ECO:0000313" key="15">
    <source>
        <dbReference type="EMBL" id="AOW03647.1"/>
    </source>
</evidence>
<feature type="region of interest" description="Disordered" evidence="1">
    <location>
        <begin position="437"/>
        <end position="529"/>
    </location>
</feature>
<dbReference type="VEuPathDB" id="FungiDB:YALI1_C27912t"/>
<dbReference type="Proteomes" id="UP000182444">
    <property type="component" value="Chromosome 1E"/>
</dbReference>